<keyword evidence="1" id="KW-1133">Transmembrane helix</keyword>
<evidence type="ECO:0000313" key="2">
    <source>
        <dbReference type="EMBL" id="MPL91947.1"/>
    </source>
</evidence>
<accession>A0A644VL22</accession>
<feature type="transmembrane region" description="Helical" evidence="1">
    <location>
        <begin position="6"/>
        <end position="24"/>
    </location>
</feature>
<name>A0A644VL22_9ZZZZ</name>
<reference evidence="2" key="1">
    <citation type="submission" date="2019-08" db="EMBL/GenBank/DDBJ databases">
        <authorList>
            <person name="Kucharzyk K."/>
            <person name="Murdoch R.W."/>
            <person name="Higgins S."/>
            <person name="Loffler F."/>
        </authorList>
    </citation>
    <scope>NUCLEOTIDE SEQUENCE</scope>
</reference>
<comment type="caution">
    <text evidence="2">The sequence shown here is derived from an EMBL/GenBank/DDBJ whole genome shotgun (WGS) entry which is preliminary data.</text>
</comment>
<keyword evidence="1" id="KW-0472">Membrane</keyword>
<dbReference type="InterPro" id="IPR046660">
    <property type="entry name" value="DUF6769"/>
</dbReference>
<dbReference type="AlphaFoldDB" id="A0A644VL22"/>
<organism evidence="2">
    <name type="scientific">bioreactor metagenome</name>
    <dbReference type="NCBI Taxonomy" id="1076179"/>
    <lineage>
        <taxon>unclassified sequences</taxon>
        <taxon>metagenomes</taxon>
        <taxon>ecological metagenomes</taxon>
    </lineage>
</organism>
<keyword evidence="1" id="KW-0812">Transmembrane</keyword>
<dbReference type="Pfam" id="PF20558">
    <property type="entry name" value="DUF6769"/>
    <property type="match status" value="1"/>
</dbReference>
<proteinExistence type="predicted"/>
<gene>
    <name evidence="2" type="ORF">SDC9_38034</name>
</gene>
<evidence type="ECO:0000256" key="1">
    <source>
        <dbReference type="SAM" id="Phobius"/>
    </source>
</evidence>
<dbReference type="EMBL" id="VSSQ01000344">
    <property type="protein sequence ID" value="MPL91947.1"/>
    <property type="molecule type" value="Genomic_DNA"/>
</dbReference>
<sequence>MKFKRTAYIITFIANIFLLVYAVVPHHHHESKSQICILSSHCQTDDNDDTENHQHDSHTKSNNCLLTQTIVLPLSNNTKENQSIVYDYGFDVFINTSNELFNKYLVLNPIEILIPDIPFIFSSYIHSSLGLRAPPVV</sequence>
<protein>
    <submittedName>
        <fullName evidence="2">Uncharacterized protein</fullName>
    </submittedName>
</protein>